<proteinExistence type="predicted"/>
<dbReference type="EMBL" id="CAESAN010000113">
    <property type="protein sequence ID" value="CAB4346133.1"/>
    <property type="molecule type" value="Genomic_DNA"/>
</dbReference>
<name>A0A6J6A2X4_9ZZZZ</name>
<accession>A0A6J6A2X4</accession>
<protein>
    <submittedName>
        <fullName evidence="1">Unannotated protein</fullName>
    </submittedName>
</protein>
<sequence>MLAERLIFKSRSCGEISAGHLDFNSLVAQDPEATAVGLLRRIVAGDDHASDPCSDDRVGAGGLAPFVTARLKRNVDRCAVQVGGSAVSNRVHLGVGLAVSLVPAFTEDHAIARDNSANLRVGTDIPEPRSPELYRPRQQLFITG</sequence>
<organism evidence="1">
    <name type="scientific">freshwater metagenome</name>
    <dbReference type="NCBI Taxonomy" id="449393"/>
    <lineage>
        <taxon>unclassified sequences</taxon>
        <taxon>metagenomes</taxon>
        <taxon>ecological metagenomes</taxon>
    </lineage>
</organism>
<reference evidence="1" key="1">
    <citation type="submission" date="2020-05" db="EMBL/GenBank/DDBJ databases">
        <authorList>
            <person name="Chiriac C."/>
            <person name="Salcher M."/>
            <person name="Ghai R."/>
            <person name="Kavagutti S V."/>
        </authorList>
    </citation>
    <scope>NUCLEOTIDE SEQUENCE</scope>
</reference>
<gene>
    <name evidence="1" type="ORF">UFOPK3547_01261</name>
</gene>
<evidence type="ECO:0000313" key="1">
    <source>
        <dbReference type="EMBL" id="CAB4346133.1"/>
    </source>
</evidence>
<dbReference type="AlphaFoldDB" id="A0A6J6A2X4"/>